<evidence type="ECO:0000313" key="7">
    <source>
        <dbReference type="Proteomes" id="UP000074382"/>
    </source>
</evidence>
<dbReference type="EMBL" id="LGEM01000101">
    <property type="protein sequence ID" value="KUP96005.1"/>
    <property type="molecule type" value="Genomic_DNA"/>
</dbReference>
<dbReference type="PANTHER" id="PTHR30055:SF148">
    <property type="entry name" value="TETR-FAMILY TRANSCRIPTIONAL REGULATOR"/>
    <property type="match status" value="1"/>
</dbReference>
<sequence>MRVESSAFTDHRRRPRRRGKVLDDAIFQAVVAELAEKGYARLSMESVADRARASKASLYRRWPSRVELVMDATDRLLPAPGNPPDTGSLRTDLLALLRGAAVLLSGPLGEAMRGLLAEVSVESERAAWLRDRFLEGGRAVMSVVVERAVARGEVDPGQVTLPRLEVGQALLCHHFLLCGAPVPDAVVVEIVDGVVLPLLSARGAVGVGSQG</sequence>
<evidence type="ECO:0000313" key="6">
    <source>
        <dbReference type="EMBL" id="KUP96005.1"/>
    </source>
</evidence>
<evidence type="ECO:0000256" key="4">
    <source>
        <dbReference type="PROSITE-ProRule" id="PRU00335"/>
    </source>
</evidence>
<keyword evidence="3" id="KW-0804">Transcription</keyword>
<dbReference type="GO" id="GO:0003700">
    <property type="term" value="F:DNA-binding transcription factor activity"/>
    <property type="evidence" value="ECO:0007669"/>
    <property type="project" value="TreeGrafter"/>
</dbReference>
<evidence type="ECO:0000256" key="3">
    <source>
        <dbReference type="ARBA" id="ARBA00023163"/>
    </source>
</evidence>
<dbReference type="InterPro" id="IPR050109">
    <property type="entry name" value="HTH-type_TetR-like_transc_reg"/>
</dbReference>
<evidence type="ECO:0000256" key="1">
    <source>
        <dbReference type="ARBA" id="ARBA00023015"/>
    </source>
</evidence>
<keyword evidence="2 4" id="KW-0238">DNA-binding</keyword>
<name>A0A147KFD9_THECS</name>
<dbReference type="InterPro" id="IPR009057">
    <property type="entry name" value="Homeodomain-like_sf"/>
</dbReference>
<organism evidence="6 7">
    <name type="scientific">Thermobifida cellulosilytica TB100</name>
    <dbReference type="NCBI Taxonomy" id="665004"/>
    <lineage>
        <taxon>Bacteria</taxon>
        <taxon>Bacillati</taxon>
        <taxon>Actinomycetota</taxon>
        <taxon>Actinomycetes</taxon>
        <taxon>Streptosporangiales</taxon>
        <taxon>Nocardiopsidaceae</taxon>
        <taxon>Thermobifida</taxon>
    </lineage>
</organism>
<dbReference type="InterPro" id="IPR001647">
    <property type="entry name" value="HTH_TetR"/>
</dbReference>
<dbReference type="Proteomes" id="UP000074382">
    <property type="component" value="Unassembled WGS sequence"/>
</dbReference>
<proteinExistence type="predicted"/>
<dbReference type="Gene3D" id="1.10.357.10">
    <property type="entry name" value="Tetracycline Repressor, domain 2"/>
    <property type="match status" value="1"/>
</dbReference>
<dbReference type="RefSeq" id="WP_068755570.1">
    <property type="nucleotide sequence ID" value="NZ_KQ950181.1"/>
</dbReference>
<dbReference type="AlphaFoldDB" id="A0A147KFD9"/>
<dbReference type="GO" id="GO:0000976">
    <property type="term" value="F:transcription cis-regulatory region binding"/>
    <property type="evidence" value="ECO:0007669"/>
    <property type="project" value="TreeGrafter"/>
</dbReference>
<feature type="domain" description="HTH tetR-type" evidence="5">
    <location>
        <begin position="20"/>
        <end position="80"/>
    </location>
</feature>
<evidence type="ECO:0000259" key="5">
    <source>
        <dbReference type="PROSITE" id="PS50977"/>
    </source>
</evidence>
<reference evidence="7" key="1">
    <citation type="journal article" date="2017" name="Acta Aliment.">
        <title>Plant polysaccharide degrading enzyme system of Thermpbifida cellulosilytica TB100 revealed by de novo genome project data.</title>
        <authorList>
            <person name="Toth A."/>
            <person name="Baka E."/>
            <person name="Luzics S."/>
            <person name="Bata-Vidacs I."/>
            <person name="Nagy I."/>
            <person name="Balint B."/>
            <person name="Herceg R."/>
            <person name="Olasz F."/>
            <person name="Wilk T."/>
            <person name="Nagy T."/>
            <person name="Kriszt B."/>
            <person name="Nagy I."/>
            <person name="Kukolya J."/>
        </authorList>
    </citation>
    <scope>NUCLEOTIDE SEQUENCE [LARGE SCALE GENOMIC DNA]</scope>
    <source>
        <strain evidence="7">TB100</strain>
    </source>
</reference>
<dbReference type="STRING" id="665004.AC529_14450"/>
<dbReference type="InterPro" id="IPR011075">
    <property type="entry name" value="TetR_C"/>
</dbReference>
<dbReference type="Gene3D" id="1.10.10.60">
    <property type="entry name" value="Homeodomain-like"/>
    <property type="match status" value="1"/>
</dbReference>
<dbReference type="Pfam" id="PF00440">
    <property type="entry name" value="TetR_N"/>
    <property type="match status" value="1"/>
</dbReference>
<keyword evidence="1" id="KW-0805">Transcription regulation</keyword>
<dbReference type="OrthoDB" id="9796019at2"/>
<dbReference type="PATRIC" id="fig|665004.4.peg.2027"/>
<keyword evidence="7" id="KW-1185">Reference proteome</keyword>
<evidence type="ECO:0000256" key="2">
    <source>
        <dbReference type="ARBA" id="ARBA00023125"/>
    </source>
</evidence>
<dbReference type="SUPFAM" id="SSF48498">
    <property type="entry name" value="Tetracyclin repressor-like, C-terminal domain"/>
    <property type="match status" value="1"/>
</dbReference>
<dbReference type="InterPro" id="IPR036271">
    <property type="entry name" value="Tet_transcr_reg_TetR-rel_C_sf"/>
</dbReference>
<protein>
    <submittedName>
        <fullName evidence="6">TetR family transcriptional regulator</fullName>
    </submittedName>
</protein>
<dbReference type="SUPFAM" id="SSF46689">
    <property type="entry name" value="Homeodomain-like"/>
    <property type="match status" value="1"/>
</dbReference>
<accession>A0A147KFD9</accession>
<dbReference type="PANTHER" id="PTHR30055">
    <property type="entry name" value="HTH-TYPE TRANSCRIPTIONAL REGULATOR RUTR"/>
    <property type="match status" value="1"/>
</dbReference>
<dbReference type="PROSITE" id="PS50977">
    <property type="entry name" value="HTH_TETR_2"/>
    <property type="match status" value="1"/>
</dbReference>
<feature type="DNA-binding region" description="H-T-H motif" evidence="4">
    <location>
        <begin position="43"/>
        <end position="62"/>
    </location>
</feature>
<dbReference type="Pfam" id="PF16859">
    <property type="entry name" value="TetR_C_11"/>
    <property type="match status" value="1"/>
</dbReference>
<gene>
    <name evidence="6" type="ORF">AC529_14450</name>
</gene>
<comment type="caution">
    <text evidence="6">The sequence shown here is derived from an EMBL/GenBank/DDBJ whole genome shotgun (WGS) entry which is preliminary data.</text>
</comment>